<reference evidence="1 2" key="1">
    <citation type="submission" date="2017-07" db="EMBL/GenBank/DDBJ databases">
        <title>Draft whole genome sequences of clinical Proprionibacteriaceae strains.</title>
        <authorList>
            <person name="Bernier A.-M."/>
            <person name="Bernard K."/>
            <person name="Domingo M.-C."/>
        </authorList>
    </citation>
    <scope>NUCLEOTIDE SEQUENCE [LARGE SCALE GENOMIC DNA]</scope>
    <source>
        <strain evidence="1 2">NML 030167</strain>
    </source>
</reference>
<protein>
    <submittedName>
        <fullName evidence="1">Uncharacterized protein</fullName>
    </submittedName>
</protein>
<sequence length="496" mass="53470">MRDLSAAPMSETEAVLGWGWQAAGERFGCQLEFDENGTLTGLQAGGGEQIIDRLAVAGIRRDGELHRWEPRQLWLESDEVEARGDCAGLQLRVRHNLDHTWQLRVLLRNASDHEIAIDGLVLDAAAGKDALLTVYAAGALGLLGWHRLGTGPSGPSGPAGPQTLGLRLGRGDLELVDGELRTPPLRLGPGKAYTLTLHGEWYADQTALAARLPQWFPPRLDLDVHADPDPLLEHPDAALEWSDPGRSLRTLSIAGPEGLIRLDVAFADEEPLLRGVVDAIRGQGRLADASQALVLQHAAHRQLLGADEAAQLLTEYAERTPDDPSPRRVLVWIRMHADGLDLGEDLLQRAADELAGLSVGPGHGLATLHLWIRQRLTGQEPDPTGPLTAIAAVAADPVTDPLLLLELGTVLPALPGDPRRARAERLADLLTGTRPAEPHPAYPDQELARLLAVRSLAQRPDTELLRRLLARAADAADPLAATDALSWLALREVEPA</sequence>
<proteinExistence type="predicted"/>
<dbReference type="AlphaFoldDB" id="A0A255G3G3"/>
<dbReference type="RefSeq" id="WP_094406961.1">
    <property type="nucleotide sequence ID" value="NZ_NMVO01000018.1"/>
</dbReference>
<keyword evidence="2" id="KW-1185">Reference proteome</keyword>
<name>A0A255G3G3_9ACTN</name>
<evidence type="ECO:0000313" key="1">
    <source>
        <dbReference type="EMBL" id="OYO08743.1"/>
    </source>
</evidence>
<dbReference type="OrthoDB" id="8244441at2"/>
<dbReference type="EMBL" id="NMVO01000018">
    <property type="protein sequence ID" value="OYO08743.1"/>
    <property type="molecule type" value="Genomic_DNA"/>
</dbReference>
<evidence type="ECO:0000313" key="2">
    <source>
        <dbReference type="Proteomes" id="UP000215896"/>
    </source>
</evidence>
<dbReference type="Proteomes" id="UP000215896">
    <property type="component" value="Unassembled WGS sequence"/>
</dbReference>
<organism evidence="1 2">
    <name type="scientific">Enemella evansiae</name>
    <dbReference type="NCBI Taxonomy" id="2016499"/>
    <lineage>
        <taxon>Bacteria</taxon>
        <taxon>Bacillati</taxon>
        <taxon>Actinomycetota</taxon>
        <taxon>Actinomycetes</taxon>
        <taxon>Propionibacteriales</taxon>
        <taxon>Propionibacteriaceae</taxon>
        <taxon>Enemella</taxon>
    </lineage>
</organism>
<accession>A0A255G3G3</accession>
<gene>
    <name evidence="1" type="ORF">CGZ94_19745</name>
</gene>
<comment type="caution">
    <text evidence="1">The sequence shown here is derived from an EMBL/GenBank/DDBJ whole genome shotgun (WGS) entry which is preliminary data.</text>
</comment>